<keyword evidence="2" id="KW-0449">Lipoprotein</keyword>
<comment type="subcellular location">
    <subcellularLocation>
        <location evidence="2">Cell outer membrane</location>
        <topology evidence="2">Lipid-anchor</topology>
    </subcellularLocation>
</comment>
<dbReference type="InterPro" id="IPR010131">
    <property type="entry name" value="MdtP/NodT-like"/>
</dbReference>
<dbReference type="NCBIfam" id="TIGR01845">
    <property type="entry name" value="outer_NodT"/>
    <property type="match status" value="1"/>
</dbReference>
<sequence length="478" mass="51699">MLSRSIVFLPILTSILAACTVGPNYKRPNISLPEQYIGAPLNSSSDETKADIEVWWKSFNDPQLTRYITLALKQNLDLTQAYTRVTQAQAGLSAVNASLRPIGTVDAQAAKVYQSVDTPLGQVLNSMPNFDRHGSSYETNLSATWELDIFGGLRRDRESALANYQASNAGASAVRLMVAAQTANLYINIRGLQSRLDIAQQQLQTQQKLLSIIQLLYSKGLASEFQVKQAKANVAQVQAVVPALGMNLDIAMNALDVMLGTVPGTHQAELAEVKPIPVIPNITETGTPHDLLSRRPDLIMAERQLAASNARIGSAIAEYYPKISLSGLIGSSTIASGNLFSSGANQAAGLLDLRWRLFDFGRINAQIRLAKGQEAEMLAAYQLAVLHAAEDVENSLSTLSKRQEQLVALQDGENALKHAQKIAVIAYQKGINSQIEVLQANSSALQFSDRKVQAQTDSALAAVAVYKSLGGGWQPQKF</sequence>
<organism evidence="3 4">
    <name type="scientific">Acinetobacter calcoaceticus</name>
    <dbReference type="NCBI Taxonomy" id="471"/>
    <lineage>
        <taxon>Bacteria</taxon>
        <taxon>Pseudomonadati</taxon>
        <taxon>Pseudomonadota</taxon>
        <taxon>Gammaproteobacteria</taxon>
        <taxon>Moraxellales</taxon>
        <taxon>Moraxellaceae</taxon>
        <taxon>Acinetobacter</taxon>
        <taxon>Acinetobacter calcoaceticus/baumannii complex</taxon>
    </lineage>
</organism>
<dbReference type="SUPFAM" id="SSF56954">
    <property type="entry name" value="Outer membrane efflux proteins (OEP)"/>
    <property type="match status" value="1"/>
</dbReference>
<name>A0A446ZHR6_ACICA</name>
<dbReference type="GO" id="GO:0009279">
    <property type="term" value="C:cell outer membrane"/>
    <property type="evidence" value="ECO:0007669"/>
    <property type="project" value="UniProtKB-SubCell"/>
</dbReference>
<keyword evidence="2" id="KW-0564">Palmitate</keyword>
<dbReference type="Proteomes" id="UP000294355">
    <property type="component" value="Chromosome"/>
</dbReference>
<keyword evidence="2" id="KW-1134">Transmembrane beta strand</keyword>
<dbReference type="PANTHER" id="PTHR30203:SF25">
    <property type="entry name" value="OUTER MEMBRANE PROTEIN-RELATED"/>
    <property type="match status" value="1"/>
</dbReference>
<protein>
    <submittedName>
        <fullName evidence="3">Outer membrane protein OprM</fullName>
    </submittedName>
</protein>
<proteinExistence type="inferred from homology"/>
<evidence type="ECO:0000256" key="1">
    <source>
        <dbReference type="ARBA" id="ARBA00007613"/>
    </source>
</evidence>
<dbReference type="PANTHER" id="PTHR30203">
    <property type="entry name" value="OUTER MEMBRANE CATION EFFLUX PROTEIN"/>
    <property type="match status" value="1"/>
</dbReference>
<evidence type="ECO:0000256" key="2">
    <source>
        <dbReference type="RuleBase" id="RU362097"/>
    </source>
</evidence>
<keyword evidence="2" id="KW-0812">Transmembrane</keyword>
<comment type="similarity">
    <text evidence="1 2">Belongs to the outer membrane factor (OMF) (TC 1.B.17) family.</text>
</comment>
<dbReference type="Gene3D" id="2.20.200.10">
    <property type="entry name" value="Outer membrane efflux proteins (OEP)"/>
    <property type="match status" value="1"/>
</dbReference>
<dbReference type="InterPro" id="IPR003423">
    <property type="entry name" value="OMP_efflux"/>
</dbReference>
<dbReference type="Pfam" id="PF02321">
    <property type="entry name" value="OEP"/>
    <property type="match status" value="2"/>
</dbReference>
<dbReference type="Gene3D" id="1.20.1600.10">
    <property type="entry name" value="Outer membrane efflux proteins (OEP)"/>
    <property type="match status" value="1"/>
</dbReference>
<keyword evidence="2" id="KW-0472">Membrane</keyword>
<dbReference type="RefSeq" id="WP_133972600.1">
    <property type="nucleotide sequence ID" value="NZ_JAZEZP010000001.1"/>
</dbReference>
<evidence type="ECO:0000313" key="3">
    <source>
        <dbReference type="EMBL" id="VAX44006.1"/>
    </source>
</evidence>
<gene>
    <name evidence="3" type="primary">oprM_2</name>
    <name evidence="3" type="ORF">AC2117_01184</name>
</gene>
<dbReference type="AlphaFoldDB" id="A0A446ZHR6"/>
<accession>A0A446ZHR6</accession>
<dbReference type="EMBL" id="LS999521">
    <property type="protein sequence ID" value="VAX44006.1"/>
    <property type="molecule type" value="Genomic_DNA"/>
</dbReference>
<dbReference type="PROSITE" id="PS51257">
    <property type="entry name" value="PROKAR_LIPOPROTEIN"/>
    <property type="match status" value="1"/>
</dbReference>
<dbReference type="OrthoDB" id="9770517at2"/>
<dbReference type="GO" id="GO:0015562">
    <property type="term" value="F:efflux transmembrane transporter activity"/>
    <property type="evidence" value="ECO:0007669"/>
    <property type="project" value="InterPro"/>
</dbReference>
<reference evidence="3 4" key="1">
    <citation type="submission" date="2018-08" db="EMBL/GenBank/DDBJ databases">
        <authorList>
            <person name="Gonzaga-Molto A."/>
        </authorList>
    </citation>
    <scope>NUCLEOTIDE SEQUENCE [LARGE SCALE GENOMIC DNA]</scope>
    <source>
        <strain evidence="3">Acinetobacter calcoaceticus str. 2117</strain>
    </source>
</reference>
<evidence type="ECO:0000313" key="4">
    <source>
        <dbReference type="Proteomes" id="UP000294355"/>
    </source>
</evidence>